<name>A0ABW2XZG9_9ACTN</name>
<comment type="caution">
    <text evidence="2">The sequence shown here is derived from an EMBL/GenBank/DDBJ whole genome shotgun (WGS) entry which is preliminary data.</text>
</comment>
<dbReference type="RefSeq" id="WP_131758013.1">
    <property type="nucleotide sequence ID" value="NZ_CAACUY010000042.1"/>
</dbReference>
<gene>
    <name evidence="2" type="ORF">ACFQZM_41130</name>
</gene>
<evidence type="ECO:0000313" key="2">
    <source>
        <dbReference type="EMBL" id="MFD0690953.1"/>
    </source>
</evidence>
<feature type="compositionally biased region" description="Polar residues" evidence="1">
    <location>
        <begin position="1"/>
        <end position="14"/>
    </location>
</feature>
<protein>
    <submittedName>
        <fullName evidence="2">Uncharacterized protein</fullName>
    </submittedName>
</protein>
<evidence type="ECO:0000313" key="3">
    <source>
        <dbReference type="Proteomes" id="UP001597063"/>
    </source>
</evidence>
<proteinExistence type="predicted"/>
<dbReference type="Proteomes" id="UP001597063">
    <property type="component" value="Unassembled WGS sequence"/>
</dbReference>
<reference evidence="3" key="1">
    <citation type="journal article" date="2019" name="Int. J. Syst. Evol. Microbiol.">
        <title>The Global Catalogue of Microorganisms (GCM) 10K type strain sequencing project: providing services to taxonomists for standard genome sequencing and annotation.</title>
        <authorList>
            <consortium name="The Broad Institute Genomics Platform"/>
            <consortium name="The Broad Institute Genome Sequencing Center for Infectious Disease"/>
            <person name="Wu L."/>
            <person name="Ma J."/>
        </authorList>
    </citation>
    <scope>NUCLEOTIDE SEQUENCE [LARGE SCALE GENOMIC DNA]</scope>
    <source>
        <strain evidence="3">JCM 9371</strain>
    </source>
</reference>
<dbReference type="EMBL" id="JBHTGP010000025">
    <property type="protein sequence ID" value="MFD0690953.1"/>
    <property type="molecule type" value="Genomic_DNA"/>
</dbReference>
<keyword evidence="3" id="KW-1185">Reference proteome</keyword>
<sequence length="241" mass="26197">MNSSSAPSPSQHQCPTERDTAQQHRTGMTSGYICWPSSRKISGHLRVLIQRRLAHGLGRPGTAKDLLCELFGAPQGAGLIGPGADALGRTALTELFTRDPGTAEVVIEKQFFERLFCEAFAEARRAAGTRLRTFQLLEDAVEYIESETEPVPNGGLVPAVRSSAIIWFVAPGQHTDVVHQVLRHRRSPQVTALVWGAWAYGPTHYIGAGGAQELPPRPIELLTAQQAAAELRAFSSIREPT</sequence>
<feature type="region of interest" description="Disordered" evidence="1">
    <location>
        <begin position="1"/>
        <end position="25"/>
    </location>
</feature>
<accession>A0ABW2XZG9</accession>
<evidence type="ECO:0000256" key="1">
    <source>
        <dbReference type="SAM" id="MobiDB-lite"/>
    </source>
</evidence>
<organism evidence="2 3">
    <name type="scientific">Actinomadura fibrosa</name>
    <dbReference type="NCBI Taxonomy" id="111802"/>
    <lineage>
        <taxon>Bacteria</taxon>
        <taxon>Bacillati</taxon>
        <taxon>Actinomycetota</taxon>
        <taxon>Actinomycetes</taxon>
        <taxon>Streptosporangiales</taxon>
        <taxon>Thermomonosporaceae</taxon>
        <taxon>Actinomadura</taxon>
    </lineage>
</organism>